<dbReference type="Proteomes" id="UP000820818">
    <property type="component" value="Linkage Group LG1"/>
</dbReference>
<comment type="caution">
    <text evidence="1">The sequence shown here is derived from an EMBL/GenBank/DDBJ whole genome shotgun (WGS) entry which is preliminary data.</text>
</comment>
<reference evidence="1 2" key="1">
    <citation type="submission" date="2022-05" db="EMBL/GenBank/DDBJ databases">
        <title>A multi-omics perspective on studying reproductive biology in Daphnia sinensis.</title>
        <authorList>
            <person name="Jia J."/>
        </authorList>
    </citation>
    <scope>NUCLEOTIDE SEQUENCE [LARGE SCALE GENOMIC DNA]</scope>
    <source>
        <strain evidence="1 2">WSL</strain>
    </source>
</reference>
<sequence>MELGDNEELKSDIWNALSLLGGKNVKDIIRTILRGLMSRQLRMQYTSLSSRALYSRILLTKMVA</sequence>
<dbReference type="EMBL" id="WJBH02000001">
    <property type="protein sequence ID" value="KAI9565207.1"/>
    <property type="molecule type" value="Genomic_DNA"/>
</dbReference>
<dbReference type="AlphaFoldDB" id="A0AAD5L582"/>
<accession>A0AAD5L582</accession>
<name>A0AAD5L582_9CRUS</name>
<protein>
    <submittedName>
        <fullName evidence="1">Uncharacterized protein</fullName>
    </submittedName>
</protein>
<evidence type="ECO:0000313" key="1">
    <source>
        <dbReference type="EMBL" id="KAI9565207.1"/>
    </source>
</evidence>
<organism evidence="1 2">
    <name type="scientific">Daphnia sinensis</name>
    <dbReference type="NCBI Taxonomy" id="1820382"/>
    <lineage>
        <taxon>Eukaryota</taxon>
        <taxon>Metazoa</taxon>
        <taxon>Ecdysozoa</taxon>
        <taxon>Arthropoda</taxon>
        <taxon>Crustacea</taxon>
        <taxon>Branchiopoda</taxon>
        <taxon>Diplostraca</taxon>
        <taxon>Cladocera</taxon>
        <taxon>Anomopoda</taxon>
        <taxon>Daphniidae</taxon>
        <taxon>Daphnia</taxon>
        <taxon>Daphnia similis group</taxon>
    </lineage>
</organism>
<proteinExistence type="predicted"/>
<evidence type="ECO:0000313" key="2">
    <source>
        <dbReference type="Proteomes" id="UP000820818"/>
    </source>
</evidence>
<gene>
    <name evidence="1" type="ORF">GHT06_008988</name>
</gene>
<keyword evidence="2" id="KW-1185">Reference proteome</keyword>